<evidence type="ECO:0000313" key="2">
    <source>
        <dbReference type="Proteomes" id="UP000016935"/>
    </source>
</evidence>
<reference evidence="1 2" key="1">
    <citation type="journal article" date="2012" name="PLoS Pathog.">
        <title>Diverse lifestyles and strategies of plant pathogenesis encoded in the genomes of eighteen Dothideomycetes fungi.</title>
        <authorList>
            <person name="Ohm R.A."/>
            <person name="Feau N."/>
            <person name="Henrissat B."/>
            <person name="Schoch C.L."/>
            <person name="Horwitz B.A."/>
            <person name="Barry K.W."/>
            <person name="Condon B.J."/>
            <person name="Copeland A.C."/>
            <person name="Dhillon B."/>
            <person name="Glaser F."/>
            <person name="Hesse C.N."/>
            <person name="Kosti I."/>
            <person name="LaButti K."/>
            <person name="Lindquist E.A."/>
            <person name="Lucas S."/>
            <person name="Salamov A.A."/>
            <person name="Bradshaw R.E."/>
            <person name="Ciuffetti L."/>
            <person name="Hamelin R.C."/>
            <person name="Kema G.H.J."/>
            <person name="Lawrence C."/>
            <person name="Scott J.A."/>
            <person name="Spatafora J.W."/>
            <person name="Turgeon B.G."/>
            <person name="de Wit P.J.G.M."/>
            <person name="Zhong S."/>
            <person name="Goodwin S.B."/>
            <person name="Grigoriev I.V."/>
        </authorList>
    </citation>
    <scope>NUCLEOTIDE SEQUENCE [LARGE SCALE GENOMIC DNA]</scope>
    <source>
        <strain evidence="2">28A</strain>
    </source>
</reference>
<gene>
    <name evidence="1" type="ORF">SETTUDRAFT_35939</name>
</gene>
<evidence type="ECO:0000313" key="1">
    <source>
        <dbReference type="EMBL" id="EOA81059.1"/>
    </source>
</evidence>
<dbReference type="RefSeq" id="XP_008031265.1">
    <property type="nucleotide sequence ID" value="XM_008033074.1"/>
</dbReference>
<dbReference type="EMBL" id="KB908877">
    <property type="protein sequence ID" value="EOA81059.1"/>
    <property type="molecule type" value="Genomic_DNA"/>
</dbReference>
<protein>
    <submittedName>
        <fullName evidence="1">Uncharacterized protein</fullName>
    </submittedName>
</protein>
<dbReference type="HOGENOM" id="CLU_1994021_0_0_1"/>
<proteinExistence type="predicted"/>
<dbReference type="AlphaFoldDB" id="R0JU71"/>
<name>R0JU71_EXST2</name>
<reference evidence="1 2" key="2">
    <citation type="journal article" date="2013" name="PLoS Genet.">
        <title>Comparative genome structure, secondary metabolite, and effector coding capacity across Cochliobolus pathogens.</title>
        <authorList>
            <person name="Condon B.J."/>
            <person name="Leng Y."/>
            <person name="Wu D."/>
            <person name="Bushley K.E."/>
            <person name="Ohm R.A."/>
            <person name="Otillar R."/>
            <person name="Martin J."/>
            <person name="Schackwitz W."/>
            <person name="Grimwood J."/>
            <person name="MohdZainudin N."/>
            <person name="Xue C."/>
            <person name="Wang R."/>
            <person name="Manning V.A."/>
            <person name="Dhillon B."/>
            <person name="Tu Z.J."/>
            <person name="Steffenson B.J."/>
            <person name="Salamov A."/>
            <person name="Sun H."/>
            <person name="Lowry S."/>
            <person name="LaButti K."/>
            <person name="Han J."/>
            <person name="Copeland A."/>
            <person name="Lindquist E."/>
            <person name="Barry K."/>
            <person name="Schmutz J."/>
            <person name="Baker S.E."/>
            <person name="Ciuffetti L.M."/>
            <person name="Grigoriev I.V."/>
            <person name="Zhong S."/>
            <person name="Turgeon B.G."/>
        </authorList>
    </citation>
    <scope>NUCLEOTIDE SEQUENCE [LARGE SCALE GENOMIC DNA]</scope>
    <source>
        <strain evidence="2">28A</strain>
    </source>
</reference>
<dbReference type="Proteomes" id="UP000016935">
    <property type="component" value="Unassembled WGS sequence"/>
</dbReference>
<accession>R0JU71</accession>
<dbReference type="GeneID" id="19404071"/>
<organism evidence="1 2">
    <name type="scientific">Exserohilum turcicum (strain 28A)</name>
    <name type="common">Northern leaf blight fungus</name>
    <name type="synonym">Setosphaeria turcica</name>
    <dbReference type="NCBI Taxonomy" id="671987"/>
    <lineage>
        <taxon>Eukaryota</taxon>
        <taxon>Fungi</taxon>
        <taxon>Dikarya</taxon>
        <taxon>Ascomycota</taxon>
        <taxon>Pezizomycotina</taxon>
        <taxon>Dothideomycetes</taxon>
        <taxon>Pleosporomycetidae</taxon>
        <taxon>Pleosporales</taxon>
        <taxon>Pleosporineae</taxon>
        <taxon>Pleosporaceae</taxon>
        <taxon>Exserohilum</taxon>
    </lineage>
</organism>
<sequence length="125" mass="14504">MPVAKKQRNTLARLENRESSWQQFKRLLRHLRGYTVGGDALGDFGDESMMVAAKNYYINFEAGDNYYINFEAGDNYHFNFEAAEPDAAWPDAAWPDVWEGDYEDVLDEYSYALSESDYSEYTCSF</sequence>
<keyword evidence="2" id="KW-1185">Reference proteome</keyword>